<dbReference type="Proteomes" id="UP000772812">
    <property type="component" value="Unassembled WGS sequence"/>
</dbReference>
<protein>
    <submittedName>
        <fullName evidence="1">Porin family protein</fullName>
    </submittedName>
</protein>
<keyword evidence="2" id="KW-1185">Reference proteome</keyword>
<dbReference type="RefSeq" id="WP_200673728.1">
    <property type="nucleotide sequence ID" value="NZ_JAACYA010000001.1"/>
</dbReference>
<name>A0ABS1GHE7_9AQUI</name>
<evidence type="ECO:0000313" key="2">
    <source>
        <dbReference type="Proteomes" id="UP000772812"/>
    </source>
</evidence>
<accession>A0ABS1GHE7</accession>
<dbReference type="InterPro" id="IPR011250">
    <property type="entry name" value="OMP/PagP_B-barrel"/>
</dbReference>
<dbReference type="EMBL" id="JAACYA010000001">
    <property type="protein sequence ID" value="MBK3332350.1"/>
    <property type="molecule type" value="Genomic_DNA"/>
</dbReference>
<sequence length="239" mass="27341">MRYLLSIFIFLTTSVYAVEFSYSAKSFLWKEYGNSGEELLKESGWLHEFGFSEIFDAQIIYIKPYLGVEIGSVSYDGQTQSGIPVKTDTNYWGVLTRLTIGKEFDILFGETGIGYDYWKRNLESSSVSTGYTETWSQLYIPVRAGIKFTIQDTQLYGFGEYRLNMKTKNSPSIVDVTLEPKTGLFFSVGGGVKVKKISVEVEYSYDKWKKSDPKQYGSSLVWQPESKRQTLSFTIGYQF</sequence>
<dbReference type="SUPFAM" id="SSF56925">
    <property type="entry name" value="OMPA-like"/>
    <property type="match status" value="1"/>
</dbReference>
<proteinExistence type="predicted"/>
<evidence type="ECO:0000313" key="1">
    <source>
        <dbReference type="EMBL" id="MBK3332350.1"/>
    </source>
</evidence>
<gene>
    <name evidence="1" type="ORF">GWK41_04620</name>
</gene>
<organism evidence="1 2">
    <name type="scientific">Persephonella atlantica</name>
    <dbReference type="NCBI Taxonomy" id="2699429"/>
    <lineage>
        <taxon>Bacteria</taxon>
        <taxon>Pseudomonadati</taxon>
        <taxon>Aquificota</taxon>
        <taxon>Aquificia</taxon>
        <taxon>Aquificales</taxon>
        <taxon>Hydrogenothermaceae</taxon>
        <taxon>Persephonella</taxon>
    </lineage>
</organism>
<reference evidence="1 2" key="1">
    <citation type="journal article" date="2021" name="Syst. Appl. Microbiol.">
        <title>Persephonella atlantica sp. nov.: How to adapt to physico-chemical gradients in high temperature hydrothermal habitats.</title>
        <authorList>
            <person name="Francois D.X."/>
            <person name="Godfroy A."/>
            <person name="Mathien C."/>
            <person name="Aube J."/>
            <person name="Cathalot C."/>
            <person name="Lesongeur F."/>
            <person name="L'Haridon S."/>
            <person name="Philippon X."/>
            <person name="Roussel E.G."/>
        </authorList>
    </citation>
    <scope>NUCLEOTIDE SEQUENCE [LARGE SCALE GENOMIC DNA]</scope>
    <source>
        <strain evidence="1 2">MO1340</strain>
    </source>
</reference>
<comment type="caution">
    <text evidence="1">The sequence shown here is derived from an EMBL/GenBank/DDBJ whole genome shotgun (WGS) entry which is preliminary data.</text>
</comment>